<keyword evidence="1" id="KW-0472">Membrane</keyword>
<gene>
    <name evidence="2" type="ordered locus">Tgr7_3264</name>
</gene>
<dbReference type="HOGENOM" id="CLU_1926620_0_0_6"/>
<evidence type="ECO:0000313" key="2">
    <source>
        <dbReference type="EMBL" id="ACL74332.1"/>
    </source>
</evidence>
<name>B8GR78_THISH</name>
<keyword evidence="3" id="KW-1185">Reference proteome</keyword>
<protein>
    <recommendedName>
        <fullName evidence="4">MSHA biogenesis protein MshP</fullName>
    </recommendedName>
</protein>
<proteinExistence type="predicted"/>
<sequence length="131" mass="13475" precursor="true">MRDRHHQQGFALISAVLLITGILAVATVSALLLSGRSVTTAQGLEALRAHYAARSGADAAVAQAIAGGCGTVSGSVTVEGFTVTIDCQNWIVDEAGSDYPVYRITASAARGSIESGTLVSRTIRISVVDQS</sequence>
<keyword evidence="1" id="KW-1133">Transmembrane helix</keyword>
<dbReference type="RefSeq" id="WP_012639794.1">
    <property type="nucleotide sequence ID" value="NC_011901.1"/>
</dbReference>
<organism evidence="2 3">
    <name type="scientific">Thioalkalivibrio sulfidiphilus (strain HL-EbGR7)</name>
    <dbReference type="NCBI Taxonomy" id="396588"/>
    <lineage>
        <taxon>Bacteria</taxon>
        <taxon>Pseudomonadati</taxon>
        <taxon>Pseudomonadota</taxon>
        <taxon>Gammaproteobacteria</taxon>
        <taxon>Chromatiales</taxon>
        <taxon>Ectothiorhodospiraceae</taxon>
        <taxon>Thioalkalivibrio</taxon>
    </lineage>
</organism>
<dbReference type="EMBL" id="CP001339">
    <property type="protein sequence ID" value="ACL74332.1"/>
    <property type="molecule type" value="Genomic_DNA"/>
</dbReference>
<reference evidence="2 3" key="1">
    <citation type="journal article" date="2011" name="Stand. Genomic Sci.">
        <title>Complete genome sequence of 'Thioalkalivibrio sulfidophilus' HL-EbGr7.</title>
        <authorList>
            <person name="Muyzer G."/>
            <person name="Sorokin D.Y."/>
            <person name="Mavromatis K."/>
            <person name="Lapidus A."/>
            <person name="Clum A."/>
            <person name="Ivanova N."/>
            <person name="Pati A."/>
            <person name="d'Haeseleer P."/>
            <person name="Woyke T."/>
            <person name="Kyrpides N.C."/>
        </authorList>
    </citation>
    <scope>NUCLEOTIDE SEQUENCE [LARGE SCALE GENOMIC DNA]</scope>
    <source>
        <strain evidence="2 3">HL-EbGR7</strain>
    </source>
</reference>
<dbReference type="AlphaFoldDB" id="B8GR78"/>
<evidence type="ECO:0008006" key="4">
    <source>
        <dbReference type="Google" id="ProtNLM"/>
    </source>
</evidence>
<dbReference type="KEGG" id="tgr:Tgr7_3264"/>
<feature type="transmembrane region" description="Helical" evidence="1">
    <location>
        <begin position="12"/>
        <end position="33"/>
    </location>
</feature>
<evidence type="ECO:0000256" key="1">
    <source>
        <dbReference type="SAM" id="Phobius"/>
    </source>
</evidence>
<dbReference type="OrthoDB" id="5785200at2"/>
<dbReference type="Proteomes" id="UP000002383">
    <property type="component" value="Chromosome"/>
</dbReference>
<keyword evidence="1" id="KW-0812">Transmembrane</keyword>
<evidence type="ECO:0000313" key="3">
    <source>
        <dbReference type="Proteomes" id="UP000002383"/>
    </source>
</evidence>
<dbReference type="eggNOG" id="COG4726">
    <property type="taxonomic scope" value="Bacteria"/>
</dbReference>
<dbReference type="STRING" id="396588.Tgr7_3264"/>
<accession>B8GR78</accession>